<gene>
    <name evidence="3" type="ORF">GCM10007874_11430</name>
</gene>
<dbReference type="Proteomes" id="UP001156882">
    <property type="component" value="Unassembled WGS sequence"/>
</dbReference>
<evidence type="ECO:0000256" key="2">
    <source>
        <dbReference type="SAM" id="MobiDB-lite"/>
    </source>
</evidence>
<evidence type="ECO:0000256" key="1">
    <source>
        <dbReference type="SAM" id="Coils"/>
    </source>
</evidence>
<comment type="caution">
    <text evidence="3">The sequence shown here is derived from an EMBL/GenBank/DDBJ whole genome shotgun (WGS) entry which is preliminary data.</text>
</comment>
<dbReference type="EMBL" id="BSPC01000009">
    <property type="protein sequence ID" value="GLS18127.1"/>
    <property type="molecule type" value="Genomic_DNA"/>
</dbReference>
<organism evidence="3 4">
    <name type="scientific">Labrys miyagiensis</name>
    <dbReference type="NCBI Taxonomy" id="346912"/>
    <lineage>
        <taxon>Bacteria</taxon>
        <taxon>Pseudomonadati</taxon>
        <taxon>Pseudomonadota</taxon>
        <taxon>Alphaproteobacteria</taxon>
        <taxon>Hyphomicrobiales</taxon>
        <taxon>Xanthobacteraceae</taxon>
        <taxon>Labrys</taxon>
    </lineage>
</organism>
<keyword evidence="4" id="KW-1185">Reference proteome</keyword>
<sequence length="143" mass="16734">MAQAHEFTEEELDRLDRLDINRTPKDILRDLMWSAGGDPMVALQRLIERAIEVEDERDIARLQLAEYQEKAGLAPMVEDRERLQAHILKRMQLRNEQEEDEDLGFSKEELDYIDAVGWEEAVESRGRDWRDPSRCPQGPVDSK</sequence>
<dbReference type="RefSeq" id="WP_284310948.1">
    <property type="nucleotide sequence ID" value="NZ_BSPC01000009.1"/>
</dbReference>
<accession>A0ABQ6CEP4</accession>
<name>A0ABQ6CEP4_9HYPH</name>
<reference evidence="4" key="1">
    <citation type="journal article" date="2019" name="Int. J. Syst. Evol. Microbiol.">
        <title>The Global Catalogue of Microorganisms (GCM) 10K type strain sequencing project: providing services to taxonomists for standard genome sequencing and annotation.</title>
        <authorList>
            <consortium name="The Broad Institute Genomics Platform"/>
            <consortium name="The Broad Institute Genome Sequencing Center for Infectious Disease"/>
            <person name="Wu L."/>
            <person name="Ma J."/>
        </authorList>
    </citation>
    <scope>NUCLEOTIDE SEQUENCE [LARGE SCALE GENOMIC DNA]</scope>
    <source>
        <strain evidence="4">NBRC 101365</strain>
    </source>
</reference>
<keyword evidence="1" id="KW-0175">Coiled coil</keyword>
<evidence type="ECO:0000313" key="4">
    <source>
        <dbReference type="Proteomes" id="UP001156882"/>
    </source>
</evidence>
<proteinExistence type="predicted"/>
<feature type="coiled-coil region" evidence="1">
    <location>
        <begin position="43"/>
        <end position="70"/>
    </location>
</feature>
<feature type="region of interest" description="Disordered" evidence="2">
    <location>
        <begin position="121"/>
        <end position="143"/>
    </location>
</feature>
<feature type="compositionally biased region" description="Basic and acidic residues" evidence="2">
    <location>
        <begin position="122"/>
        <end position="133"/>
    </location>
</feature>
<protein>
    <submittedName>
        <fullName evidence="3">Uncharacterized protein</fullName>
    </submittedName>
</protein>
<evidence type="ECO:0000313" key="3">
    <source>
        <dbReference type="EMBL" id="GLS18127.1"/>
    </source>
</evidence>